<reference evidence="2 3" key="1">
    <citation type="submission" date="2023-08" db="EMBL/GenBank/DDBJ databases">
        <title>A Necator americanus chromosomal reference genome.</title>
        <authorList>
            <person name="Ilik V."/>
            <person name="Petrzelkova K.J."/>
            <person name="Pardy F."/>
            <person name="Fuh T."/>
            <person name="Niatou-Singa F.S."/>
            <person name="Gouil Q."/>
            <person name="Baker L."/>
            <person name="Ritchie M.E."/>
            <person name="Jex A.R."/>
            <person name="Gazzola D."/>
            <person name="Li H."/>
            <person name="Toshio Fujiwara R."/>
            <person name="Zhan B."/>
            <person name="Aroian R.V."/>
            <person name="Pafco B."/>
            <person name="Schwarz E.M."/>
        </authorList>
    </citation>
    <scope>NUCLEOTIDE SEQUENCE [LARGE SCALE GENOMIC DNA]</scope>
    <source>
        <strain evidence="2 3">Aroian</strain>
        <tissue evidence="2">Whole animal</tissue>
    </source>
</reference>
<gene>
    <name evidence="2" type="primary">Necator_chrIV.g13654</name>
    <name evidence="2" type="ORF">RB195_000362</name>
</gene>
<protein>
    <submittedName>
        <fullName evidence="2">Uncharacterized protein</fullName>
    </submittedName>
</protein>
<keyword evidence="1" id="KW-0732">Signal</keyword>
<dbReference type="Proteomes" id="UP001303046">
    <property type="component" value="Unassembled WGS sequence"/>
</dbReference>
<evidence type="ECO:0000313" key="2">
    <source>
        <dbReference type="EMBL" id="KAK6747077.1"/>
    </source>
</evidence>
<dbReference type="EMBL" id="JAVFWL010000004">
    <property type="protein sequence ID" value="KAK6747077.1"/>
    <property type="molecule type" value="Genomic_DNA"/>
</dbReference>
<dbReference type="InterPro" id="IPR010558">
    <property type="entry name" value="Ly-6-related"/>
</dbReference>
<keyword evidence="3" id="KW-1185">Reference proteome</keyword>
<evidence type="ECO:0000313" key="3">
    <source>
        <dbReference type="Proteomes" id="UP001303046"/>
    </source>
</evidence>
<organism evidence="2 3">
    <name type="scientific">Necator americanus</name>
    <name type="common">Human hookworm</name>
    <dbReference type="NCBI Taxonomy" id="51031"/>
    <lineage>
        <taxon>Eukaryota</taxon>
        <taxon>Metazoa</taxon>
        <taxon>Ecdysozoa</taxon>
        <taxon>Nematoda</taxon>
        <taxon>Chromadorea</taxon>
        <taxon>Rhabditida</taxon>
        <taxon>Rhabditina</taxon>
        <taxon>Rhabditomorpha</taxon>
        <taxon>Strongyloidea</taxon>
        <taxon>Ancylostomatidae</taxon>
        <taxon>Bunostominae</taxon>
        <taxon>Necator</taxon>
    </lineage>
</organism>
<dbReference type="PANTHER" id="PTHR34722">
    <property type="entry name" value="HOMOLOG OF ODR-2 (TWO)-RELATED"/>
    <property type="match status" value="1"/>
</dbReference>
<accession>A0ABR1D9B1</accession>
<evidence type="ECO:0000256" key="1">
    <source>
        <dbReference type="SAM" id="SignalP"/>
    </source>
</evidence>
<name>A0ABR1D9B1_NECAM</name>
<proteinExistence type="predicted"/>
<feature type="chain" id="PRO_5045988651" evidence="1">
    <location>
        <begin position="22"/>
        <end position="182"/>
    </location>
</feature>
<feature type="signal peptide" evidence="1">
    <location>
        <begin position="1"/>
        <end position="21"/>
    </location>
</feature>
<sequence length="182" mass="20029">MLPRIVVLFIFLVQNVVVGYASQGSSGHRCYSCMSRYYGVTWQFAGYSRIYVEPRAFTDACRNPRGRSVDVPFAYCEDSSNCITIVEDLRIGTGARGFIRGCYSSLFLVGFNRTGSAGALATHSFCHTFNLTQLINRGHPQESSMSVCSCRGSLCNGDVQSSVCSSDYCSLLMLYLLALVIL</sequence>
<dbReference type="Pfam" id="PF06579">
    <property type="entry name" value="Ly-6_related"/>
    <property type="match status" value="1"/>
</dbReference>
<comment type="caution">
    <text evidence="2">The sequence shown here is derived from an EMBL/GenBank/DDBJ whole genome shotgun (WGS) entry which is preliminary data.</text>
</comment>
<dbReference type="PANTHER" id="PTHR34722:SF2">
    <property type="entry name" value="HOMOLOG OF ODR-2 (TWO)"/>
    <property type="match status" value="1"/>
</dbReference>